<evidence type="ECO:0000256" key="2">
    <source>
        <dbReference type="ARBA" id="ARBA00022527"/>
    </source>
</evidence>
<evidence type="ECO:0000256" key="1">
    <source>
        <dbReference type="ARBA" id="ARBA00012513"/>
    </source>
</evidence>
<keyword evidence="4 9" id="KW-0547">Nucleotide-binding</keyword>
<feature type="binding site" evidence="9">
    <location>
        <position position="275"/>
    </location>
    <ligand>
        <name>ATP</name>
        <dbReference type="ChEBI" id="CHEBI:30616"/>
    </ligand>
</feature>
<keyword evidence="6 9" id="KW-0067">ATP-binding</keyword>
<dbReference type="PROSITE" id="PS50011">
    <property type="entry name" value="PROTEIN_KINASE_DOM"/>
    <property type="match status" value="1"/>
</dbReference>
<evidence type="ECO:0000313" key="13">
    <source>
        <dbReference type="Proteomes" id="UP000006310"/>
    </source>
</evidence>
<dbReference type="KEGG" id="kng:KNAG_0B00260"/>
<name>J7R123_HUIN7</name>
<proteinExistence type="predicted"/>
<reference evidence="12 13" key="1">
    <citation type="journal article" date="2011" name="Proc. Natl. Acad. Sci. U.S.A.">
        <title>Evolutionary erosion of yeast sex chromosomes by mating-type switching accidents.</title>
        <authorList>
            <person name="Gordon J.L."/>
            <person name="Armisen D."/>
            <person name="Proux-Wera E."/>
            <person name="Oheigeartaigh S.S."/>
            <person name="Byrne K.P."/>
            <person name="Wolfe K.H."/>
        </authorList>
    </citation>
    <scope>NUCLEOTIDE SEQUENCE [LARGE SCALE GENOMIC DNA]</scope>
    <source>
        <strain evidence="13">ATCC MYA-139 / BCRC 22969 / CBS 8797 / CCRC 22969 / KCTC 17520 / NBRC 10181 / NCYC 3082</strain>
    </source>
</reference>
<accession>J7R123</accession>
<feature type="region of interest" description="Disordered" evidence="10">
    <location>
        <begin position="105"/>
        <end position="163"/>
    </location>
</feature>
<dbReference type="GO" id="GO:0005886">
    <property type="term" value="C:plasma membrane"/>
    <property type="evidence" value="ECO:0007669"/>
    <property type="project" value="EnsemblFungi"/>
</dbReference>
<dbReference type="GeneID" id="34524125"/>
<sequence>MGSGSNNDKDVHRSPSMLKLLGQRILNKQSTHPEFLSATGNGITPLRKRPTSPGASPSPGHLAANRHKSPSVLTKRSTAVGNMHPVKSTASVADLTAHNTNPFVAERRAQENDDADRNGDDNDADNIVIPSKGTRVHRAKSTSVKKVAGASHTHHMGGTTAPRGFATHTLKEENLVYNPYGVNQKPGTVFAGELSDQNKGDLSFYMHDGDSSIRMLPLPIEDPNQYLPDTMKQWSVHLIDNFVFDPDNKPIGSGGSSEVRKIVSSYRKKDIYALKKLNMIYDETPEKFYKRCSKEFIIAKSLSHNIHIMNTFLLLKVPTTTYTTRGWGFVMELGVKDLFELIERSGWKSVPLSEKYCIFKQIAEGVKFCHENGIAHRDLKPENVLMSRDGICKLTDFGISDWCHQDPHDFTSPIKMCKGMIGSPPFTPPEVMYWEEKKHYPEKLQKPYNPLAMDCYALGILLFTLVNNVVPFVESCNMDPRFREFEAAYASYVAHQNPHFRDNNNYKGGPGAEYSMSRNFKTPNGSRVAWRLSDPNPETRYTMEELFADPWFTAIETCVDPQDPQTTRPPELKNSSTNSGANEGENTGDDAASLAPSGIEINGEPAVAAPPQEKPRSMVEIAQSPNLSPKTAKPEKKSTPDSAATGEAKAEPDTASDDTTELEPETVDSLLEKPTPSSTIVDSMPTAPAKQLSGLTVSGASSIRSDSNTASPTPKKKQVVHHHLDVPSSVMSGTSMTLRSLMSSH</sequence>
<dbReference type="GO" id="GO:0005524">
    <property type="term" value="F:ATP binding"/>
    <property type="evidence" value="ECO:0007669"/>
    <property type="project" value="UniProtKB-UniRule"/>
</dbReference>
<keyword evidence="3" id="KW-0808">Transferase</keyword>
<feature type="compositionally biased region" description="Polar residues" evidence="10">
    <location>
        <begin position="729"/>
        <end position="745"/>
    </location>
</feature>
<feature type="compositionally biased region" description="Basic and acidic residues" evidence="10">
    <location>
        <begin position="105"/>
        <end position="120"/>
    </location>
</feature>
<dbReference type="GO" id="GO:0000296">
    <property type="term" value="P:spermine transport"/>
    <property type="evidence" value="ECO:0007669"/>
    <property type="project" value="EnsemblFungi"/>
</dbReference>
<dbReference type="InterPro" id="IPR000719">
    <property type="entry name" value="Prot_kinase_dom"/>
</dbReference>
<evidence type="ECO:0000256" key="10">
    <source>
        <dbReference type="SAM" id="MobiDB-lite"/>
    </source>
</evidence>
<evidence type="ECO:0000256" key="9">
    <source>
        <dbReference type="PROSITE-ProRule" id="PRU10141"/>
    </source>
</evidence>
<evidence type="ECO:0000256" key="8">
    <source>
        <dbReference type="ARBA" id="ARBA00048679"/>
    </source>
</evidence>
<dbReference type="GO" id="GO:0015847">
    <property type="term" value="P:putrescine transport"/>
    <property type="evidence" value="ECO:0007669"/>
    <property type="project" value="EnsemblFungi"/>
</dbReference>
<feature type="region of interest" description="Disordered" evidence="10">
    <location>
        <begin position="31"/>
        <end position="73"/>
    </location>
</feature>
<evidence type="ECO:0000256" key="7">
    <source>
        <dbReference type="ARBA" id="ARBA00047899"/>
    </source>
</evidence>
<comment type="catalytic activity">
    <reaction evidence="8">
        <text>L-seryl-[protein] + ATP = O-phospho-L-seryl-[protein] + ADP + H(+)</text>
        <dbReference type="Rhea" id="RHEA:17989"/>
        <dbReference type="Rhea" id="RHEA-COMP:9863"/>
        <dbReference type="Rhea" id="RHEA-COMP:11604"/>
        <dbReference type="ChEBI" id="CHEBI:15378"/>
        <dbReference type="ChEBI" id="CHEBI:29999"/>
        <dbReference type="ChEBI" id="CHEBI:30616"/>
        <dbReference type="ChEBI" id="CHEBI:83421"/>
        <dbReference type="ChEBI" id="CHEBI:456216"/>
        <dbReference type="EC" id="2.7.11.1"/>
    </reaction>
</comment>
<dbReference type="InterPro" id="IPR017441">
    <property type="entry name" value="Protein_kinase_ATP_BS"/>
</dbReference>
<dbReference type="FunFam" id="1.10.510.10:FF:000949">
    <property type="entry name" value="Serine/threonine-protein kinase PTK1/STK1"/>
    <property type="match status" value="1"/>
</dbReference>
<comment type="catalytic activity">
    <reaction evidence="7">
        <text>L-threonyl-[protein] + ATP = O-phospho-L-threonyl-[protein] + ADP + H(+)</text>
        <dbReference type="Rhea" id="RHEA:46608"/>
        <dbReference type="Rhea" id="RHEA-COMP:11060"/>
        <dbReference type="Rhea" id="RHEA-COMP:11605"/>
        <dbReference type="ChEBI" id="CHEBI:15378"/>
        <dbReference type="ChEBI" id="CHEBI:30013"/>
        <dbReference type="ChEBI" id="CHEBI:30616"/>
        <dbReference type="ChEBI" id="CHEBI:61977"/>
        <dbReference type="ChEBI" id="CHEBI:456216"/>
        <dbReference type="EC" id="2.7.11.1"/>
    </reaction>
</comment>
<feature type="region of interest" description="Disordered" evidence="10">
    <location>
        <begin position="560"/>
        <end position="745"/>
    </location>
</feature>
<dbReference type="GO" id="GO:0015848">
    <property type="term" value="P:spermidine transport"/>
    <property type="evidence" value="ECO:0007669"/>
    <property type="project" value="EnsemblFungi"/>
</dbReference>
<dbReference type="EMBL" id="HE978315">
    <property type="protein sequence ID" value="CCK68475.1"/>
    <property type="molecule type" value="Genomic_DNA"/>
</dbReference>
<dbReference type="EC" id="2.7.11.1" evidence="1"/>
<dbReference type="PROSITE" id="PS00108">
    <property type="entry name" value="PROTEIN_KINASE_ST"/>
    <property type="match status" value="1"/>
</dbReference>
<evidence type="ECO:0000256" key="5">
    <source>
        <dbReference type="ARBA" id="ARBA00022777"/>
    </source>
</evidence>
<feature type="compositionally biased region" description="Acidic residues" evidence="10">
    <location>
        <begin position="654"/>
        <end position="666"/>
    </location>
</feature>
<dbReference type="GO" id="GO:0004674">
    <property type="term" value="F:protein serine/threonine kinase activity"/>
    <property type="evidence" value="ECO:0007669"/>
    <property type="project" value="UniProtKB-KW"/>
</dbReference>
<dbReference type="OrthoDB" id="4062651at2759"/>
<evidence type="ECO:0000313" key="12">
    <source>
        <dbReference type="EMBL" id="CCK68475.1"/>
    </source>
</evidence>
<keyword evidence="5" id="KW-0418">Kinase</keyword>
<dbReference type="Pfam" id="PF00069">
    <property type="entry name" value="Pkinase"/>
    <property type="match status" value="1"/>
</dbReference>
<dbReference type="Proteomes" id="UP000006310">
    <property type="component" value="Chromosome 2"/>
</dbReference>
<dbReference type="STRING" id="1071383.J7R123"/>
<dbReference type="OMA" id="IDSCNTD"/>
<evidence type="ECO:0000256" key="3">
    <source>
        <dbReference type="ARBA" id="ARBA00022679"/>
    </source>
</evidence>
<dbReference type="HOGENOM" id="CLU_009275_1_1_1"/>
<dbReference type="PANTHER" id="PTHR44167:SF30">
    <property type="entry name" value="PHOSPHORYLASE KINASE"/>
    <property type="match status" value="1"/>
</dbReference>
<evidence type="ECO:0000259" key="11">
    <source>
        <dbReference type="PROSITE" id="PS50011"/>
    </source>
</evidence>
<dbReference type="eggNOG" id="KOG0583">
    <property type="taxonomic scope" value="Eukaryota"/>
</dbReference>
<dbReference type="PANTHER" id="PTHR44167">
    <property type="entry name" value="OVARIAN-SPECIFIC SERINE/THREONINE-PROTEIN KINASE LOK-RELATED"/>
    <property type="match status" value="1"/>
</dbReference>
<protein>
    <recommendedName>
        <fullName evidence="1">non-specific serine/threonine protein kinase</fullName>
        <ecNumber evidence="1">2.7.11.1</ecNumber>
    </recommendedName>
</protein>
<dbReference type="Gene3D" id="1.10.510.10">
    <property type="entry name" value="Transferase(Phosphotransferase) domain 1"/>
    <property type="match status" value="1"/>
</dbReference>
<dbReference type="InterPro" id="IPR011009">
    <property type="entry name" value="Kinase-like_dom_sf"/>
</dbReference>
<dbReference type="GO" id="GO:0044773">
    <property type="term" value="P:mitotic DNA damage checkpoint signaling"/>
    <property type="evidence" value="ECO:0007669"/>
    <property type="project" value="TreeGrafter"/>
</dbReference>
<evidence type="ECO:0000256" key="6">
    <source>
        <dbReference type="ARBA" id="ARBA00022840"/>
    </source>
</evidence>
<dbReference type="GO" id="GO:0005737">
    <property type="term" value="C:cytoplasm"/>
    <property type="evidence" value="ECO:0007669"/>
    <property type="project" value="EnsemblFungi"/>
</dbReference>
<feature type="compositionally biased region" description="Polar residues" evidence="10">
    <location>
        <begin position="563"/>
        <end position="585"/>
    </location>
</feature>
<reference evidence="13" key="2">
    <citation type="submission" date="2012-08" db="EMBL/GenBank/DDBJ databases">
        <title>Genome sequence of Kazachstania naganishii.</title>
        <authorList>
            <person name="Gordon J.L."/>
            <person name="Armisen D."/>
            <person name="Proux-Wera E."/>
            <person name="OhEigeartaigh S.S."/>
            <person name="Byrne K.P."/>
            <person name="Wolfe K.H."/>
        </authorList>
    </citation>
    <scope>NUCLEOTIDE SEQUENCE [LARGE SCALE GENOMIC DNA]</scope>
    <source>
        <strain evidence="13">ATCC MYA-139 / BCRC 22969 / CBS 8797 / CCRC 22969 / KCTC 17520 / NBRC 10181 / NCYC 3082</strain>
    </source>
</reference>
<dbReference type="GO" id="GO:0000082">
    <property type="term" value="P:G1/S transition of mitotic cell cycle"/>
    <property type="evidence" value="ECO:0007669"/>
    <property type="project" value="EnsemblFungi"/>
</dbReference>
<dbReference type="PROSITE" id="PS00107">
    <property type="entry name" value="PROTEIN_KINASE_ATP"/>
    <property type="match status" value="1"/>
</dbReference>
<feature type="domain" description="Protein kinase" evidence="11">
    <location>
        <begin position="245"/>
        <end position="552"/>
    </location>
</feature>
<dbReference type="GO" id="GO:0005634">
    <property type="term" value="C:nucleus"/>
    <property type="evidence" value="ECO:0007669"/>
    <property type="project" value="EnsemblFungi"/>
</dbReference>
<dbReference type="SMART" id="SM00220">
    <property type="entry name" value="S_TKc"/>
    <property type="match status" value="1"/>
</dbReference>
<dbReference type="AlphaFoldDB" id="J7R123"/>
<keyword evidence="2" id="KW-0723">Serine/threonine-protein kinase</keyword>
<evidence type="ECO:0000256" key="4">
    <source>
        <dbReference type="ARBA" id="ARBA00022741"/>
    </source>
</evidence>
<dbReference type="InterPro" id="IPR008271">
    <property type="entry name" value="Ser/Thr_kinase_AS"/>
</dbReference>
<dbReference type="GO" id="GO:0006873">
    <property type="term" value="P:intracellular monoatomic ion homeostasis"/>
    <property type="evidence" value="ECO:0007669"/>
    <property type="project" value="EnsemblFungi"/>
</dbReference>
<organism evidence="12 13">
    <name type="scientific">Huiozyma naganishii (strain ATCC MYA-139 / BCRC 22969 / CBS 8797 / KCTC 17520 / NBRC 10181 / NCYC 3082 / Yp74L-3)</name>
    <name type="common">Yeast</name>
    <name type="synonym">Kazachstania naganishii</name>
    <dbReference type="NCBI Taxonomy" id="1071383"/>
    <lineage>
        <taxon>Eukaryota</taxon>
        <taxon>Fungi</taxon>
        <taxon>Dikarya</taxon>
        <taxon>Ascomycota</taxon>
        <taxon>Saccharomycotina</taxon>
        <taxon>Saccharomycetes</taxon>
        <taxon>Saccharomycetales</taxon>
        <taxon>Saccharomycetaceae</taxon>
        <taxon>Huiozyma</taxon>
    </lineage>
</organism>
<dbReference type="SUPFAM" id="SSF56112">
    <property type="entry name" value="Protein kinase-like (PK-like)"/>
    <property type="match status" value="1"/>
</dbReference>
<gene>
    <name evidence="12" type="primary">KNAG0B00260</name>
    <name evidence="12" type="ordered locus">KNAG_0B00260</name>
</gene>
<keyword evidence="13" id="KW-1185">Reference proteome</keyword>
<feature type="compositionally biased region" description="Polar residues" evidence="10">
    <location>
        <begin position="31"/>
        <end position="42"/>
    </location>
</feature>
<feature type="compositionally biased region" description="Polar residues" evidence="10">
    <location>
        <begin position="693"/>
        <end position="712"/>
    </location>
</feature>
<dbReference type="RefSeq" id="XP_022462721.1">
    <property type="nucleotide sequence ID" value="XM_022611298.1"/>
</dbReference>